<sequence length="83" mass="9870">MMWWRKNNGMGLEVVLAWRCAINCMNVGNDRWSGIIFRLVIKRVDKLNGEIRNLKEEWVIEAARSRAEVLKNKLDELFEDETF</sequence>
<keyword evidence="2" id="KW-0732">Signal</keyword>
<dbReference type="AlphaFoldDB" id="A0AAW2N671"/>
<dbReference type="EMBL" id="JACGWK010000008">
    <property type="protein sequence ID" value="KAL0339315.1"/>
    <property type="molecule type" value="Genomic_DNA"/>
</dbReference>
<keyword evidence="1" id="KW-0175">Coiled coil</keyword>
<accession>A0AAW2N671</accession>
<feature type="coiled-coil region" evidence="1">
    <location>
        <begin position="37"/>
        <end position="80"/>
    </location>
</feature>
<evidence type="ECO:0000313" key="3">
    <source>
        <dbReference type="EMBL" id="KAL0339315.1"/>
    </source>
</evidence>
<protein>
    <submittedName>
        <fullName evidence="3">Uncharacterized protein</fullName>
    </submittedName>
</protein>
<gene>
    <name evidence="3" type="ORF">Sangu_1453600</name>
</gene>
<feature type="signal peptide" evidence="2">
    <location>
        <begin position="1"/>
        <end position="17"/>
    </location>
</feature>
<reference evidence="3" key="2">
    <citation type="journal article" date="2024" name="Plant">
        <title>Genomic evolution and insights into agronomic trait innovations of Sesamum species.</title>
        <authorList>
            <person name="Miao H."/>
            <person name="Wang L."/>
            <person name="Qu L."/>
            <person name="Liu H."/>
            <person name="Sun Y."/>
            <person name="Le M."/>
            <person name="Wang Q."/>
            <person name="Wei S."/>
            <person name="Zheng Y."/>
            <person name="Lin W."/>
            <person name="Duan Y."/>
            <person name="Cao H."/>
            <person name="Xiong S."/>
            <person name="Wang X."/>
            <person name="Wei L."/>
            <person name="Li C."/>
            <person name="Ma Q."/>
            <person name="Ju M."/>
            <person name="Zhao R."/>
            <person name="Li G."/>
            <person name="Mu C."/>
            <person name="Tian Q."/>
            <person name="Mei H."/>
            <person name="Zhang T."/>
            <person name="Gao T."/>
            <person name="Zhang H."/>
        </authorList>
    </citation>
    <scope>NUCLEOTIDE SEQUENCE</scope>
    <source>
        <strain evidence="3">G01</strain>
    </source>
</reference>
<comment type="caution">
    <text evidence="3">The sequence shown here is derived from an EMBL/GenBank/DDBJ whole genome shotgun (WGS) entry which is preliminary data.</text>
</comment>
<proteinExistence type="predicted"/>
<organism evidence="3">
    <name type="scientific">Sesamum angustifolium</name>
    <dbReference type="NCBI Taxonomy" id="2727405"/>
    <lineage>
        <taxon>Eukaryota</taxon>
        <taxon>Viridiplantae</taxon>
        <taxon>Streptophyta</taxon>
        <taxon>Embryophyta</taxon>
        <taxon>Tracheophyta</taxon>
        <taxon>Spermatophyta</taxon>
        <taxon>Magnoliopsida</taxon>
        <taxon>eudicotyledons</taxon>
        <taxon>Gunneridae</taxon>
        <taxon>Pentapetalae</taxon>
        <taxon>asterids</taxon>
        <taxon>lamiids</taxon>
        <taxon>Lamiales</taxon>
        <taxon>Pedaliaceae</taxon>
        <taxon>Sesamum</taxon>
    </lineage>
</organism>
<name>A0AAW2N671_9LAMI</name>
<feature type="chain" id="PRO_5043946368" evidence="2">
    <location>
        <begin position="18"/>
        <end position="83"/>
    </location>
</feature>
<reference evidence="3" key="1">
    <citation type="submission" date="2020-06" db="EMBL/GenBank/DDBJ databases">
        <authorList>
            <person name="Li T."/>
            <person name="Hu X."/>
            <person name="Zhang T."/>
            <person name="Song X."/>
            <person name="Zhang H."/>
            <person name="Dai N."/>
            <person name="Sheng W."/>
            <person name="Hou X."/>
            <person name="Wei L."/>
        </authorList>
    </citation>
    <scope>NUCLEOTIDE SEQUENCE</scope>
    <source>
        <strain evidence="3">G01</strain>
        <tissue evidence="3">Leaf</tissue>
    </source>
</reference>
<evidence type="ECO:0000256" key="2">
    <source>
        <dbReference type="SAM" id="SignalP"/>
    </source>
</evidence>
<evidence type="ECO:0000256" key="1">
    <source>
        <dbReference type="SAM" id="Coils"/>
    </source>
</evidence>